<dbReference type="KEGG" id="vbh:CMV30_17190"/>
<sequence>MPTSPLRTAVFCNDTWHPASIIQKGLSSLARDDFRFEWLDTPEAWSGASFTHYDFIILAKGNTTSPGDQSPWLTPIIEEKFLEHVRSGKGLLCLHAGTCYRNNPKLRALAGGAFIQHPPPCPVALEPRADHPITAGVSATTFHDEHYEMAFDDARADVFLRTSSQHGSQPAGWTRAEKGRVCVLTPGHTEEAWSNAQFQKLLDNALRWTATC</sequence>
<proteinExistence type="predicted"/>
<reference evidence="2 3" key="1">
    <citation type="submission" date="2017-09" db="EMBL/GenBank/DDBJ databases">
        <title>Complete genome sequence of Verrucomicrobial strain HZ-65, isolated from freshwater.</title>
        <authorList>
            <person name="Choi A."/>
        </authorList>
    </citation>
    <scope>NUCLEOTIDE SEQUENCE [LARGE SCALE GENOMIC DNA]</scope>
    <source>
        <strain evidence="2 3">HZ-65</strain>
    </source>
</reference>
<dbReference type="EMBL" id="CP023344">
    <property type="protein sequence ID" value="ATC65544.1"/>
    <property type="molecule type" value="Genomic_DNA"/>
</dbReference>
<evidence type="ECO:0000313" key="3">
    <source>
        <dbReference type="Proteomes" id="UP000217265"/>
    </source>
</evidence>
<dbReference type="PANTHER" id="PTHR40469:SF2">
    <property type="entry name" value="GALACTOSE-BINDING DOMAIN-LIKE SUPERFAMILY PROTEIN"/>
    <property type="match status" value="1"/>
</dbReference>
<dbReference type="RefSeq" id="WP_096057173.1">
    <property type="nucleotide sequence ID" value="NZ_CP023344.1"/>
</dbReference>
<accession>A0A290QAJ2</accession>
<evidence type="ECO:0000259" key="1">
    <source>
        <dbReference type="Pfam" id="PF06283"/>
    </source>
</evidence>
<gene>
    <name evidence="2" type="ORF">CMV30_17190</name>
</gene>
<dbReference type="Proteomes" id="UP000217265">
    <property type="component" value="Chromosome"/>
</dbReference>
<dbReference type="Pfam" id="PF06283">
    <property type="entry name" value="ThuA"/>
    <property type="match status" value="1"/>
</dbReference>
<dbReference type="AlphaFoldDB" id="A0A290QAJ2"/>
<keyword evidence="3" id="KW-1185">Reference proteome</keyword>
<evidence type="ECO:0000313" key="2">
    <source>
        <dbReference type="EMBL" id="ATC65544.1"/>
    </source>
</evidence>
<feature type="domain" description="ThuA-like" evidence="1">
    <location>
        <begin position="29"/>
        <end position="209"/>
    </location>
</feature>
<dbReference type="SUPFAM" id="SSF52317">
    <property type="entry name" value="Class I glutamine amidotransferase-like"/>
    <property type="match status" value="1"/>
</dbReference>
<name>A0A290QAJ2_9BACT</name>
<dbReference type="InterPro" id="IPR029062">
    <property type="entry name" value="Class_I_gatase-like"/>
</dbReference>
<dbReference type="PANTHER" id="PTHR40469">
    <property type="entry name" value="SECRETED GLYCOSYL HYDROLASE"/>
    <property type="match status" value="1"/>
</dbReference>
<dbReference type="InterPro" id="IPR029010">
    <property type="entry name" value="ThuA-like"/>
</dbReference>
<dbReference type="OrthoDB" id="109511at2"/>
<protein>
    <recommendedName>
        <fullName evidence="1">ThuA-like domain-containing protein</fullName>
    </recommendedName>
</protein>
<dbReference type="Gene3D" id="3.40.50.880">
    <property type="match status" value="1"/>
</dbReference>
<organism evidence="2 3">
    <name type="scientific">Nibricoccus aquaticus</name>
    <dbReference type="NCBI Taxonomy" id="2576891"/>
    <lineage>
        <taxon>Bacteria</taxon>
        <taxon>Pseudomonadati</taxon>
        <taxon>Verrucomicrobiota</taxon>
        <taxon>Opitutia</taxon>
        <taxon>Opitutales</taxon>
        <taxon>Opitutaceae</taxon>
        <taxon>Nibricoccus</taxon>
    </lineage>
</organism>